<evidence type="ECO:0000259" key="2">
    <source>
        <dbReference type="Pfam" id="PF13280"/>
    </source>
</evidence>
<dbReference type="PANTHER" id="PTHR34580">
    <property type="match status" value="1"/>
</dbReference>
<evidence type="ECO:0000259" key="1">
    <source>
        <dbReference type="Pfam" id="PF08279"/>
    </source>
</evidence>
<dbReference type="OrthoDB" id="9807255at2"/>
<sequence>MRRADRLFLIINALRGRRTALPARQLASTLEVSLRTVYRDVADLQLSGVPIEGEAGVGYVLRKGSDIPPLMFSADELEALVAGTRFVRAFAGERLAREAQAALIKIEAVLPPDLRERSAQSKIFAPIWRDPFQNQVAVMLDRLHAAIVGHCVLCLDYRDAEGRTSTREVEPLCLSFWGGAWTLGTWCRHRQAFRNFRPDRIEGCRDEGQTFTDQPGRDLKAYLDTMRGHYAGLE</sequence>
<dbReference type="RefSeq" id="WP_046965784.1">
    <property type="nucleotide sequence ID" value="NZ_CP017480.1"/>
</dbReference>
<dbReference type="Pfam" id="PF08279">
    <property type="entry name" value="HTH_11"/>
    <property type="match status" value="1"/>
</dbReference>
<feature type="domain" description="Helix-turn-helix type 11" evidence="1">
    <location>
        <begin position="6"/>
        <end position="59"/>
    </location>
</feature>
<dbReference type="InterPro" id="IPR013196">
    <property type="entry name" value="HTH_11"/>
</dbReference>
<keyword evidence="3" id="KW-0238">DNA-binding</keyword>
<dbReference type="InterPro" id="IPR036388">
    <property type="entry name" value="WH-like_DNA-bd_sf"/>
</dbReference>
<reference evidence="4" key="1">
    <citation type="submission" date="2016-09" db="EMBL/GenBank/DDBJ databases">
        <authorList>
            <person name="Lysoe E."/>
        </authorList>
    </citation>
    <scope>NUCLEOTIDE SEQUENCE [LARGE SCALE GENOMIC DNA]</scope>
    <source>
        <strain evidence="4">LJ96T</strain>
    </source>
</reference>
<name>A0A0G9HGG5_9GAMM</name>
<evidence type="ECO:0000313" key="4">
    <source>
        <dbReference type="Proteomes" id="UP000182987"/>
    </source>
</evidence>
<dbReference type="PROSITE" id="PS52050">
    <property type="entry name" value="WYL"/>
    <property type="match status" value="1"/>
</dbReference>
<gene>
    <name evidence="3" type="ORF">BJI69_06780</name>
</gene>
<dbReference type="Pfam" id="PF13280">
    <property type="entry name" value="WYL"/>
    <property type="match status" value="1"/>
</dbReference>
<dbReference type="SUPFAM" id="SSF46785">
    <property type="entry name" value="Winged helix' DNA-binding domain"/>
    <property type="match status" value="1"/>
</dbReference>
<evidence type="ECO:0000313" key="3">
    <source>
        <dbReference type="EMBL" id="APG03638.1"/>
    </source>
</evidence>
<dbReference type="KEGG" id="lrz:BJI69_06780"/>
<proteinExistence type="predicted"/>
<keyword evidence="4" id="KW-1185">Reference proteome</keyword>
<dbReference type="AlphaFoldDB" id="A0A0G9HGG5"/>
<dbReference type="PANTHER" id="PTHR34580:SF3">
    <property type="entry name" value="PROTEIN PAFB"/>
    <property type="match status" value="1"/>
</dbReference>
<accession>A0A0G9HGG5</accession>
<organism evidence="3 4">
    <name type="scientific">Luteibacter rhizovicinus DSM 16549</name>
    <dbReference type="NCBI Taxonomy" id="1440763"/>
    <lineage>
        <taxon>Bacteria</taxon>
        <taxon>Pseudomonadati</taxon>
        <taxon>Pseudomonadota</taxon>
        <taxon>Gammaproteobacteria</taxon>
        <taxon>Lysobacterales</taxon>
        <taxon>Rhodanobacteraceae</taxon>
        <taxon>Luteibacter</taxon>
    </lineage>
</organism>
<dbReference type="STRING" id="1440763.BJI69_06780"/>
<feature type="domain" description="WYL" evidence="2">
    <location>
        <begin position="139"/>
        <end position="204"/>
    </location>
</feature>
<dbReference type="InterPro" id="IPR036390">
    <property type="entry name" value="WH_DNA-bd_sf"/>
</dbReference>
<protein>
    <submittedName>
        <fullName evidence="3">DNA-binding transcriptional regulator</fullName>
    </submittedName>
</protein>
<dbReference type="PATRIC" id="fig|1440763.5.peg.124"/>
<dbReference type="GO" id="GO:0003677">
    <property type="term" value="F:DNA binding"/>
    <property type="evidence" value="ECO:0007669"/>
    <property type="project" value="UniProtKB-KW"/>
</dbReference>
<dbReference type="EMBL" id="CP017480">
    <property type="protein sequence ID" value="APG03638.1"/>
    <property type="molecule type" value="Genomic_DNA"/>
</dbReference>
<dbReference type="Proteomes" id="UP000182987">
    <property type="component" value="Chromosome"/>
</dbReference>
<dbReference type="Gene3D" id="1.10.10.10">
    <property type="entry name" value="Winged helix-like DNA-binding domain superfamily/Winged helix DNA-binding domain"/>
    <property type="match status" value="1"/>
</dbReference>
<dbReference type="InterPro" id="IPR051534">
    <property type="entry name" value="CBASS_pafABC_assoc_protein"/>
</dbReference>
<dbReference type="InterPro" id="IPR026881">
    <property type="entry name" value="WYL_dom"/>
</dbReference>